<organism evidence="3 4">
    <name type="scientific">Corynebacterium meridianum</name>
    <dbReference type="NCBI Taxonomy" id="2765363"/>
    <lineage>
        <taxon>Bacteria</taxon>
        <taxon>Bacillati</taxon>
        <taxon>Actinomycetota</taxon>
        <taxon>Actinomycetes</taxon>
        <taxon>Mycobacteriales</taxon>
        <taxon>Corynebacteriaceae</taxon>
        <taxon>Corynebacterium</taxon>
    </lineage>
</organism>
<evidence type="ECO:0000313" key="3">
    <source>
        <dbReference type="EMBL" id="MBI8988904.1"/>
    </source>
</evidence>
<dbReference type="AlphaFoldDB" id="A0A934I480"/>
<dbReference type="Pfam" id="PF01872">
    <property type="entry name" value="RibD_C"/>
    <property type="match status" value="1"/>
</dbReference>
<dbReference type="Gene3D" id="3.40.430.10">
    <property type="entry name" value="Dihydrofolate Reductase, subunit A"/>
    <property type="match status" value="1"/>
</dbReference>
<reference evidence="3" key="1">
    <citation type="submission" date="2020-12" db="EMBL/GenBank/DDBJ databases">
        <title>Genome public.</title>
        <authorList>
            <person name="Sun Q."/>
        </authorList>
    </citation>
    <scope>NUCLEOTIDE SEQUENCE</scope>
    <source>
        <strain evidence="3">CCM 8863</strain>
    </source>
</reference>
<dbReference type="SUPFAM" id="SSF53597">
    <property type="entry name" value="Dihydrofolate reductase-like"/>
    <property type="match status" value="1"/>
</dbReference>
<evidence type="ECO:0000313" key="4">
    <source>
        <dbReference type="Proteomes" id="UP000645966"/>
    </source>
</evidence>
<evidence type="ECO:0000259" key="2">
    <source>
        <dbReference type="Pfam" id="PF01872"/>
    </source>
</evidence>
<gene>
    <name evidence="3" type="ORF">JDV75_03905</name>
</gene>
<dbReference type="Proteomes" id="UP000645966">
    <property type="component" value="Unassembled WGS sequence"/>
</dbReference>
<sequence>MQRNWKGLVFIVTSLDGFIARPDGDVSWLLDQDHGIEHPVEHAPGGAGDFARVFGETDAVVISRPAFDKLNDLPEWPYPGKDVIVMTTRESFSDERVTVARNLDEVVSLIDERGYNGVFIDSAGKIRQFLERGLVDELTVTTVPLVLGDGIPLFGGVNCDVPLRLLDAGTTREGYVHARYEVLPPVPHSHAHDATQSYTPNVKRPHVD</sequence>
<dbReference type="PANTHER" id="PTHR38011:SF11">
    <property type="entry name" value="2,5-DIAMINO-6-RIBOSYLAMINO-4(3H)-PYRIMIDINONE 5'-PHOSPHATE REDUCTASE"/>
    <property type="match status" value="1"/>
</dbReference>
<dbReference type="EMBL" id="JAEIOS010000011">
    <property type="protein sequence ID" value="MBI8988904.1"/>
    <property type="molecule type" value="Genomic_DNA"/>
</dbReference>
<feature type="region of interest" description="Disordered" evidence="1">
    <location>
        <begin position="186"/>
        <end position="208"/>
    </location>
</feature>
<feature type="domain" description="Bacterial bifunctional deaminase-reductase C-terminal" evidence="2">
    <location>
        <begin position="9"/>
        <end position="175"/>
    </location>
</feature>
<comment type="caution">
    <text evidence="3">The sequence shown here is derived from an EMBL/GenBank/DDBJ whole genome shotgun (WGS) entry which is preliminary data.</text>
</comment>
<dbReference type="InterPro" id="IPR024072">
    <property type="entry name" value="DHFR-like_dom_sf"/>
</dbReference>
<accession>A0A934I480</accession>
<dbReference type="PANTHER" id="PTHR38011">
    <property type="entry name" value="DIHYDROFOLATE REDUCTASE FAMILY PROTEIN (AFU_ORTHOLOGUE AFUA_8G06820)"/>
    <property type="match status" value="1"/>
</dbReference>
<dbReference type="InterPro" id="IPR050765">
    <property type="entry name" value="Riboflavin_Biosynth_HTPR"/>
</dbReference>
<protein>
    <submittedName>
        <fullName evidence="3">Dihydrofolate reductase</fullName>
    </submittedName>
</protein>
<dbReference type="GO" id="GO:0008703">
    <property type="term" value="F:5-amino-6-(5-phosphoribosylamino)uracil reductase activity"/>
    <property type="evidence" value="ECO:0007669"/>
    <property type="project" value="InterPro"/>
</dbReference>
<name>A0A934I480_9CORY</name>
<dbReference type="InterPro" id="IPR002734">
    <property type="entry name" value="RibDG_C"/>
</dbReference>
<keyword evidence="4" id="KW-1185">Reference proteome</keyword>
<evidence type="ECO:0000256" key="1">
    <source>
        <dbReference type="SAM" id="MobiDB-lite"/>
    </source>
</evidence>
<proteinExistence type="predicted"/>
<dbReference type="GO" id="GO:0009231">
    <property type="term" value="P:riboflavin biosynthetic process"/>
    <property type="evidence" value="ECO:0007669"/>
    <property type="project" value="InterPro"/>
</dbReference>
<dbReference type="RefSeq" id="WP_198737939.1">
    <property type="nucleotide sequence ID" value="NZ_JAEIOS010000011.1"/>
</dbReference>